<keyword evidence="3" id="KW-0732">Signal</keyword>
<dbReference type="GO" id="GO:0019867">
    <property type="term" value="C:outer membrane"/>
    <property type="evidence" value="ECO:0007669"/>
    <property type="project" value="InterPro"/>
</dbReference>
<evidence type="ECO:0000313" key="6">
    <source>
        <dbReference type="Proteomes" id="UP000886667"/>
    </source>
</evidence>
<evidence type="ECO:0000256" key="3">
    <source>
        <dbReference type="SAM" id="SignalP"/>
    </source>
</evidence>
<feature type="signal peptide" evidence="3">
    <location>
        <begin position="1"/>
        <end position="25"/>
    </location>
</feature>
<dbReference type="AlphaFoldDB" id="A0A9E4KDN3"/>
<dbReference type="InterPro" id="IPR008816">
    <property type="entry name" value="Gly_zipper_2TM_dom"/>
</dbReference>
<dbReference type="PANTHER" id="PTHR35603">
    <property type="match status" value="1"/>
</dbReference>
<feature type="non-terminal residue" evidence="5">
    <location>
        <position position="1"/>
    </location>
</feature>
<evidence type="ECO:0000259" key="4">
    <source>
        <dbReference type="Pfam" id="PF05433"/>
    </source>
</evidence>
<feature type="chain" id="PRO_5038388697" evidence="3">
    <location>
        <begin position="26"/>
        <end position="181"/>
    </location>
</feature>
<gene>
    <name evidence="5" type="ORF">JAZ07_12585</name>
</gene>
<dbReference type="InterPro" id="IPR051407">
    <property type="entry name" value="Bact_OM_lipoprot/Surf_antigen"/>
</dbReference>
<accession>A0A9E4KDN3</accession>
<keyword evidence="2" id="KW-0472">Membrane</keyword>
<organism evidence="5 6">
    <name type="scientific">Candidatus Thiodiazotropha taylori</name>
    <dbReference type="NCBI Taxonomy" id="2792791"/>
    <lineage>
        <taxon>Bacteria</taxon>
        <taxon>Pseudomonadati</taxon>
        <taxon>Pseudomonadota</taxon>
        <taxon>Gammaproteobacteria</taxon>
        <taxon>Chromatiales</taxon>
        <taxon>Sedimenticolaceae</taxon>
        <taxon>Candidatus Thiodiazotropha</taxon>
    </lineage>
</organism>
<evidence type="ECO:0000313" key="5">
    <source>
        <dbReference type="EMBL" id="MCG7947173.1"/>
    </source>
</evidence>
<reference evidence="5" key="1">
    <citation type="journal article" date="2021" name="Proc. Natl. Acad. Sci. U.S.A.">
        <title>Global biogeography of chemosynthetic symbionts reveals both localized and globally distributed symbiont groups. .</title>
        <authorList>
            <person name="Osvatic J.T."/>
            <person name="Wilkins L.G.E."/>
            <person name="Leibrecht L."/>
            <person name="Leray M."/>
            <person name="Zauner S."/>
            <person name="Polzin J."/>
            <person name="Camacho Y."/>
            <person name="Gros O."/>
            <person name="van Gils J.A."/>
            <person name="Eisen J.A."/>
            <person name="Petersen J.M."/>
            <person name="Yuen B."/>
        </authorList>
    </citation>
    <scope>NUCLEOTIDE SEQUENCE</scope>
    <source>
        <strain evidence="5">MAGclacostrist064TRANS</strain>
    </source>
</reference>
<comment type="caution">
    <text evidence="5">The sequence shown here is derived from an EMBL/GenBank/DDBJ whole genome shotgun (WGS) entry which is preliminary data.</text>
</comment>
<evidence type="ECO:0000256" key="2">
    <source>
        <dbReference type="ARBA" id="ARBA00023136"/>
    </source>
</evidence>
<name>A0A9E4KDN3_9GAMM</name>
<dbReference type="PANTHER" id="PTHR35603:SF2">
    <property type="entry name" value="OUTER MEMBRANE LIPOPROTEIN"/>
    <property type="match status" value="1"/>
</dbReference>
<evidence type="ECO:0000256" key="1">
    <source>
        <dbReference type="ARBA" id="ARBA00004370"/>
    </source>
</evidence>
<sequence>QESVMKKTSLITGILTLALSMSATAGPRDRYQDSAKVIDVEPVYRTVEITEPERHCWDEEVTHYQPRKHGYTGTVLGGIIGGVVANSVSRGRGRGKDAATLAGTLLGGAIGHDLSHQKRGGHYSTSYERRCETTHQSHYEEQLTGYDVTYRYRGRVFTTFTKEHPGERIPVRVSVRPIHGH</sequence>
<protein>
    <submittedName>
        <fullName evidence="5">Glycine zipper 2TM domain-containing protein</fullName>
    </submittedName>
</protein>
<proteinExistence type="predicted"/>
<feature type="domain" description="Glycine zipper 2TM" evidence="4">
    <location>
        <begin position="73"/>
        <end position="113"/>
    </location>
</feature>
<comment type="subcellular location">
    <subcellularLocation>
        <location evidence="1">Membrane</location>
    </subcellularLocation>
</comment>
<dbReference type="Pfam" id="PF05433">
    <property type="entry name" value="Rick_17kDa_Anti"/>
    <property type="match status" value="1"/>
</dbReference>
<dbReference type="EMBL" id="JAEPCM010000443">
    <property type="protein sequence ID" value="MCG7947173.1"/>
    <property type="molecule type" value="Genomic_DNA"/>
</dbReference>
<dbReference type="Proteomes" id="UP000886667">
    <property type="component" value="Unassembled WGS sequence"/>
</dbReference>